<dbReference type="Pfam" id="PF13302">
    <property type="entry name" value="Acetyltransf_3"/>
    <property type="match status" value="1"/>
</dbReference>
<dbReference type="OrthoDB" id="9804153at2"/>
<keyword evidence="3" id="KW-1185">Reference proteome</keyword>
<evidence type="ECO:0000313" key="3">
    <source>
        <dbReference type="Proteomes" id="UP000011717"/>
    </source>
</evidence>
<evidence type="ECO:0000313" key="2">
    <source>
        <dbReference type="EMBL" id="EMD82886.1"/>
    </source>
</evidence>
<comment type="caution">
    <text evidence="2">The sequence shown here is derived from an EMBL/GenBank/DDBJ whole genome shotgun (WGS) entry which is preliminary data.</text>
</comment>
<gene>
    <name evidence="2" type="ORF">C725_1926</name>
</gene>
<protein>
    <submittedName>
        <fullName evidence="2">GCN5-related N-acetyltransferase</fullName>
    </submittedName>
</protein>
<proteinExistence type="predicted"/>
<feature type="domain" description="N-acetyltransferase" evidence="1">
    <location>
        <begin position="18"/>
        <end position="176"/>
    </location>
</feature>
<dbReference type="PATRIC" id="fig|1234595.3.peg.1928"/>
<dbReference type="InterPro" id="IPR016181">
    <property type="entry name" value="Acyl_CoA_acyltransferase"/>
</dbReference>
<name>M2TME4_9SPHN</name>
<reference evidence="2 3" key="1">
    <citation type="journal article" date="2013" name="Genome Announc.">
        <title>Draft Genome Sequence of Strain JLT2015T, Belonging to the Family Sphingomonadaceae of the Alphaproteobacteria.</title>
        <authorList>
            <person name="Tang K."/>
            <person name="Liu K."/>
            <person name="Li S."/>
            <person name="Jiao N."/>
        </authorList>
    </citation>
    <scope>NUCLEOTIDE SEQUENCE [LARGE SCALE GENOMIC DNA]</scope>
    <source>
        <strain evidence="2 3">JLT2015</strain>
    </source>
</reference>
<dbReference type="PROSITE" id="PS51186">
    <property type="entry name" value="GNAT"/>
    <property type="match status" value="1"/>
</dbReference>
<keyword evidence="2" id="KW-0808">Transferase</keyword>
<sequence length="192" mass="21235">MFIVTERLLLRPLWPEDADVLSARMGDADVLRNLGTPPSPFTVARAMEKIAADLASGPDMVSLGIFDRRSVRELAGGIAFGPRPDRGGDIALSYWIARDWWGQRIAVEAGQAVLEHAFLGRRLPQLKARVYTDNPKSGRVLQSLGFTDTGRLSTQHCVPRGESVECREFVLSREAWEDGRALRRADAARHAA</sequence>
<dbReference type="AlphaFoldDB" id="M2TME4"/>
<organism evidence="2 3">
    <name type="scientific">Pacificimonas flava</name>
    <dbReference type="NCBI Taxonomy" id="1234595"/>
    <lineage>
        <taxon>Bacteria</taxon>
        <taxon>Pseudomonadati</taxon>
        <taxon>Pseudomonadota</taxon>
        <taxon>Alphaproteobacteria</taxon>
        <taxon>Sphingomonadales</taxon>
        <taxon>Sphingosinicellaceae</taxon>
        <taxon>Pacificimonas</taxon>
    </lineage>
</organism>
<dbReference type="SUPFAM" id="SSF55729">
    <property type="entry name" value="Acyl-CoA N-acyltransferases (Nat)"/>
    <property type="match status" value="1"/>
</dbReference>
<dbReference type="RefSeq" id="WP_008602294.1">
    <property type="nucleotide sequence ID" value="NZ_AMRV01000005.1"/>
</dbReference>
<dbReference type="Gene3D" id="3.40.630.30">
    <property type="match status" value="1"/>
</dbReference>
<dbReference type="EMBL" id="AMRV01000005">
    <property type="protein sequence ID" value="EMD82886.1"/>
    <property type="molecule type" value="Genomic_DNA"/>
</dbReference>
<accession>M2TME4</accession>
<dbReference type="GO" id="GO:0016747">
    <property type="term" value="F:acyltransferase activity, transferring groups other than amino-acyl groups"/>
    <property type="evidence" value="ECO:0007669"/>
    <property type="project" value="InterPro"/>
</dbReference>
<evidence type="ECO:0000259" key="1">
    <source>
        <dbReference type="PROSITE" id="PS51186"/>
    </source>
</evidence>
<dbReference type="InterPro" id="IPR051531">
    <property type="entry name" value="N-acetyltransferase"/>
</dbReference>
<dbReference type="InterPro" id="IPR000182">
    <property type="entry name" value="GNAT_dom"/>
</dbReference>
<dbReference type="Proteomes" id="UP000011717">
    <property type="component" value="Unassembled WGS sequence"/>
</dbReference>
<dbReference type="PANTHER" id="PTHR43792">
    <property type="entry name" value="GNAT FAMILY, PUTATIVE (AFU_ORTHOLOGUE AFUA_3G00765)-RELATED-RELATED"/>
    <property type="match status" value="1"/>
</dbReference>